<geneLocation type="plasmid" evidence="1">
    <name>pSSII-1</name>
</geneLocation>
<proteinExistence type="predicted"/>
<protein>
    <submittedName>
        <fullName evidence="1">Uncharacterized protein</fullName>
    </submittedName>
</protein>
<accession>A0A6H0A0E3</accession>
<dbReference type="AlphaFoldDB" id="A0A6H0A0E3"/>
<sequence>MKNKQPEIIYRYIRKKTRDILDGEDLILILVDVRKIHTVRRFNKESTKVISGGLYQNEFTVDDQPDYIKDLPFGRYAIEISEEEFEYLSLLSQNDVQSFIRYIKRTSR</sequence>
<evidence type="ECO:0000313" key="1">
    <source>
        <dbReference type="EMBL" id="QIS31265.1"/>
    </source>
</evidence>
<keyword evidence="1" id="KW-0614">Plasmid</keyword>
<dbReference type="RefSeq" id="WP_012291734.1">
    <property type="nucleotide sequence ID" value="NZ_CP014644.1"/>
</dbReference>
<organism evidence="1">
    <name type="scientific">Lysinibacillus sphaericus</name>
    <name type="common">Bacillus sphaericus</name>
    <dbReference type="NCBI Taxonomy" id="1421"/>
    <lineage>
        <taxon>Bacteria</taxon>
        <taxon>Bacillati</taxon>
        <taxon>Bacillota</taxon>
        <taxon>Bacilli</taxon>
        <taxon>Bacillales</taxon>
        <taxon>Bacillaceae</taxon>
        <taxon>Lysinibacillus</taxon>
    </lineage>
</organism>
<reference evidence="1" key="1">
    <citation type="submission" date="2020-02" db="EMBL/GenBank/DDBJ databases">
        <authorList>
            <person name="Hu X."/>
            <person name="Yuan Z."/>
            <person name="Cheng J."/>
            <person name="Geng P."/>
        </authorList>
    </citation>
    <scope>NUCLEOTIDE SEQUENCE</scope>
    <source>
        <strain evidence="1">SSII-1</strain>
        <plasmid evidence="1">pSSII-1</plasmid>
    </source>
</reference>
<dbReference type="EMBL" id="MT075580">
    <property type="protein sequence ID" value="QIS31265.1"/>
    <property type="molecule type" value="Genomic_DNA"/>
</dbReference>
<name>A0A6H0A0E3_LYSSH</name>